<protein>
    <submittedName>
        <fullName evidence="2">Uncharacterized protein</fullName>
    </submittedName>
</protein>
<evidence type="ECO:0000313" key="2">
    <source>
        <dbReference type="EMBL" id="KAF0289809.1"/>
    </source>
</evidence>
<keyword evidence="3" id="KW-1185">Reference proteome</keyword>
<gene>
    <name evidence="2" type="ORF">FJT64_011982</name>
</gene>
<sequence>MRSFKSRSRAKRLSVLADWRRGAPGERWLSLNASFSEGSVFLWSQLLLINKYEMEQVSTPMAERLRDYLCYSHDVKVSGDSLNVQPGYSVYDLLQSSKTKTEADFSSAPHETDVSTPGPKNP</sequence>
<feature type="region of interest" description="Disordered" evidence="1">
    <location>
        <begin position="100"/>
        <end position="122"/>
    </location>
</feature>
<accession>A0A6A4V9L8</accession>
<dbReference type="EMBL" id="VIIS01002002">
    <property type="protein sequence ID" value="KAF0289809.1"/>
    <property type="molecule type" value="Genomic_DNA"/>
</dbReference>
<dbReference type="OrthoDB" id="3437960at2759"/>
<organism evidence="2 3">
    <name type="scientific">Amphibalanus amphitrite</name>
    <name type="common">Striped barnacle</name>
    <name type="synonym">Balanus amphitrite</name>
    <dbReference type="NCBI Taxonomy" id="1232801"/>
    <lineage>
        <taxon>Eukaryota</taxon>
        <taxon>Metazoa</taxon>
        <taxon>Ecdysozoa</taxon>
        <taxon>Arthropoda</taxon>
        <taxon>Crustacea</taxon>
        <taxon>Multicrustacea</taxon>
        <taxon>Cirripedia</taxon>
        <taxon>Thoracica</taxon>
        <taxon>Thoracicalcarea</taxon>
        <taxon>Balanomorpha</taxon>
        <taxon>Balanoidea</taxon>
        <taxon>Balanidae</taxon>
        <taxon>Amphibalaninae</taxon>
        <taxon>Amphibalanus</taxon>
    </lineage>
</organism>
<comment type="caution">
    <text evidence="2">The sequence shown here is derived from an EMBL/GenBank/DDBJ whole genome shotgun (WGS) entry which is preliminary data.</text>
</comment>
<evidence type="ECO:0000313" key="3">
    <source>
        <dbReference type="Proteomes" id="UP000440578"/>
    </source>
</evidence>
<proteinExistence type="predicted"/>
<name>A0A6A4V9L8_AMPAM</name>
<reference evidence="2 3" key="1">
    <citation type="submission" date="2019-07" db="EMBL/GenBank/DDBJ databases">
        <title>Draft genome assembly of a fouling barnacle, Amphibalanus amphitrite (Darwin, 1854): The first reference genome for Thecostraca.</title>
        <authorList>
            <person name="Kim W."/>
        </authorList>
    </citation>
    <scope>NUCLEOTIDE SEQUENCE [LARGE SCALE GENOMIC DNA]</scope>
    <source>
        <strain evidence="2">SNU_AA5</strain>
        <tissue evidence="2">Soma without cirri and trophi</tissue>
    </source>
</reference>
<dbReference type="Proteomes" id="UP000440578">
    <property type="component" value="Unassembled WGS sequence"/>
</dbReference>
<evidence type="ECO:0000256" key="1">
    <source>
        <dbReference type="SAM" id="MobiDB-lite"/>
    </source>
</evidence>
<dbReference type="AlphaFoldDB" id="A0A6A4V9L8"/>